<feature type="binding site" evidence="5">
    <location>
        <position position="103"/>
    </location>
    <ligand>
        <name>carbamoyl phosphate</name>
        <dbReference type="ChEBI" id="CHEBI:58228"/>
    </ligand>
</feature>
<dbReference type="RefSeq" id="WP_265581273.1">
    <property type="nucleotide sequence ID" value="NZ_CP036172.1"/>
</dbReference>
<feature type="binding site" evidence="5">
    <location>
        <begin position="130"/>
        <end position="133"/>
    </location>
    <ligand>
        <name>carbamoyl phosphate</name>
        <dbReference type="ChEBI" id="CHEBI:58228"/>
    </ligand>
</feature>
<reference evidence="8" key="2">
    <citation type="submission" date="2019-02" db="EMBL/GenBank/DDBJ databases">
        <authorList>
            <person name="Chen S.-C."/>
            <person name="Chien H.-H."/>
            <person name="Lai M.-C."/>
        </authorList>
    </citation>
    <scope>NUCLEOTIDE SEQUENCE</scope>
    <source>
        <strain evidence="8">N2F9704</strain>
    </source>
</reference>
<dbReference type="InterPro" id="IPR006131">
    <property type="entry name" value="Asp_carbamoyltransf_Asp/Orn-bd"/>
</dbReference>
<dbReference type="PANTHER" id="PTHR45753:SF3">
    <property type="entry name" value="ORNITHINE TRANSCARBAMYLASE, MITOCHONDRIAL"/>
    <property type="match status" value="1"/>
</dbReference>
<evidence type="ECO:0000256" key="1">
    <source>
        <dbReference type="ARBA" id="ARBA00007805"/>
    </source>
</evidence>
<feature type="domain" description="Aspartate/ornithine carbamoyltransferase Asp/Orn-binding" evidence="6">
    <location>
        <begin position="149"/>
        <end position="299"/>
    </location>
</feature>
<dbReference type="AlphaFoldDB" id="A0A8A3S9U9"/>
<dbReference type="Proteomes" id="UP001042704">
    <property type="component" value="Chromosome"/>
</dbReference>
<dbReference type="GO" id="GO:0004585">
    <property type="term" value="F:ornithine carbamoyltransferase activity"/>
    <property type="evidence" value="ECO:0007669"/>
    <property type="project" value="UniProtKB-UniRule"/>
</dbReference>
<dbReference type="PROSITE" id="PS00097">
    <property type="entry name" value="CARBAMOYLTRANSFERASE"/>
    <property type="match status" value="1"/>
</dbReference>
<dbReference type="EMBL" id="CP036172">
    <property type="protein sequence ID" value="QSZ68314.1"/>
    <property type="molecule type" value="Genomic_DNA"/>
</dbReference>
<protein>
    <recommendedName>
        <fullName evidence="2 5">Ornithine carbamoyltransferase</fullName>
        <shortName evidence="5">OTCase</shortName>
        <ecNumber evidence="2 5">2.1.3.3</ecNumber>
    </recommendedName>
</protein>
<dbReference type="FunFam" id="3.40.50.1370:FF:000008">
    <property type="entry name" value="Ornithine carbamoyltransferase"/>
    <property type="match status" value="1"/>
</dbReference>
<evidence type="ECO:0000256" key="2">
    <source>
        <dbReference type="ARBA" id="ARBA00013007"/>
    </source>
</evidence>
<name>A0A8A3S9U9_9EURY</name>
<dbReference type="GeneID" id="76425269"/>
<keyword evidence="9" id="KW-1185">Reference proteome</keyword>
<keyword evidence="3 5" id="KW-0808">Transferase</keyword>
<proteinExistence type="inferred from homology"/>
<feature type="binding site" evidence="5">
    <location>
        <position position="221"/>
    </location>
    <ligand>
        <name>L-ornithine</name>
        <dbReference type="ChEBI" id="CHEBI:46911"/>
    </ligand>
</feature>
<organism evidence="8 9">
    <name type="scientific">Methanofollis aquaemaris</name>
    <dbReference type="NCBI Taxonomy" id="126734"/>
    <lineage>
        <taxon>Archaea</taxon>
        <taxon>Methanobacteriati</taxon>
        <taxon>Methanobacteriota</taxon>
        <taxon>Stenosarchaea group</taxon>
        <taxon>Methanomicrobia</taxon>
        <taxon>Methanomicrobiales</taxon>
        <taxon>Methanomicrobiaceae</taxon>
        <taxon>Methanofollis</taxon>
    </lineage>
</organism>
<dbReference type="InterPro" id="IPR006130">
    <property type="entry name" value="Asp/Orn_carbamoylTrfase"/>
</dbReference>
<dbReference type="Pfam" id="PF00185">
    <property type="entry name" value="OTCace"/>
    <property type="match status" value="1"/>
</dbReference>
<feature type="binding site" evidence="5">
    <location>
        <position position="289"/>
    </location>
    <ligand>
        <name>carbamoyl phosphate</name>
        <dbReference type="ChEBI" id="CHEBI:58228"/>
    </ligand>
</feature>
<sequence>MKKDFLTLLDCDAIEIEALLDGAARLKSYRAAGKSHAILPGCSLGMIFEKASTRTRVSFEAGMHDLGGHALFLNPADMQLGRGELVRDTARVLSRFVSAVMIRAYHHSTIEEFAKYASVPVINGLSDKAHPCQVLADLLTLKEQFSSLKGLRVAWIGDGNNVCNSLLLASALTGLELQVATPRGYRPPAWAVEEAEERGARVTFCETPEEAAAGAHALYTDVWVSMGNEDEREMRLRDFKDYTITADLVRRAEPDAIVMHCLPAHRGEEITDEVIEGPQSVVWDQAENRLHAQKALLVHLLSDRVHSCGTQ</sequence>
<dbReference type="GO" id="GO:0019240">
    <property type="term" value="P:citrulline biosynthetic process"/>
    <property type="evidence" value="ECO:0007669"/>
    <property type="project" value="TreeGrafter"/>
</dbReference>
<dbReference type="Pfam" id="PF02729">
    <property type="entry name" value="OTCace_N"/>
    <property type="match status" value="1"/>
</dbReference>
<feature type="binding site" evidence="5">
    <location>
        <position position="79"/>
    </location>
    <ligand>
        <name>carbamoyl phosphate</name>
        <dbReference type="ChEBI" id="CHEBI:58228"/>
    </ligand>
</feature>
<evidence type="ECO:0000259" key="6">
    <source>
        <dbReference type="Pfam" id="PF00185"/>
    </source>
</evidence>
<feature type="binding site" evidence="5">
    <location>
        <begin position="261"/>
        <end position="262"/>
    </location>
    <ligand>
        <name>carbamoyl phosphate</name>
        <dbReference type="ChEBI" id="CHEBI:58228"/>
    </ligand>
</feature>
<dbReference type="InterPro" id="IPR002292">
    <property type="entry name" value="Orn/put_carbamltrans"/>
</dbReference>
<evidence type="ECO:0000256" key="4">
    <source>
        <dbReference type="ARBA" id="ARBA00048772"/>
    </source>
</evidence>
<keyword evidence="5" id="KW-0963">Cytoplasm</keyword>
<evidence type="ECO:0000313" key="9">
    <source>
        <dbReference type="Proteomes" id="UP001042704"/>
    </source>
</evidence>
<dbReference type="GO" id="GO:0005737">
    <property type="term" value="C:cytoplasm"/>
    <property type="evidence" value="ECO:0007669"/>
    <property type="project" value="UniProtKB-SubCell"/>
</dbReference>
<dbReference type="InterPro" id="IPR036901">
    <property type="entry name" value="Asp/Orn_carbamoylTrfase_sf"/>
</dbReference>
<dbReference type="InterPro" id="IPR006132">
    <property type="entry name" value="Asp/Orn_carbamoyltranf_P-bd"/>
</dbReference>
<feature type="binding site" evidence="5">
    <location>
        <begin position="225"/>
        <end position="226"/>
    </location>
    <ligand>
        <name>L-ornithine</name>
        <dbReference type="ChEBI" id="CHEBI:46911"/>
    </ligand>
</feature>
<gene>
    <name evidence="8" type="primary">argF</name>
    <name evidence="8" type="ORF">RJ40_12825</name>
</gene>
<dbReference type="GO" id="GO:0042450">
    <property type="term" value="P:L-arginine biosynthetic process via ornithine"/>
    <property type="evidence" value="ECO:0007669"/>
    <property type="project" value="UniProtKB-UniRule"/>
</dbReference>
<evidence type="ECO:0000256" key="3">
    <source>
        <dbReference type="ARBA" id="ARBA00022679"/>
    </source>
</evidence>
<comment type="subcellular location">
    <subcellularLocation>
        <location evidence="5">Cytoplasm</location>
    </subcellularLocation>
</comment>
<accession>A0A8A3S9U9</accession>
<feature type="binding site" evidence="5">
    <location>
        <begin position="52"/>
        <end position="55"/>
    </location>
    <ligand>
        <name>carbamoyl phosphate</name>
        <dbReference type="ChEBI" id="CHEBI:58228"/>
    </ligand>
</feature>
<comment type="catalytic activity">
    <reaction evidence="4 5">
        <text>carbamoyl phosphate + L-ornithine = L-citrulline + phosphate + H(+)</text>
        <dbReference type="Rhea" id="RHEA:19513"/>
        <dbReference type="ChEBI" id="CHEBI:15378"/>
        <dbReference type="ChEBI" id="CHEBI:43474"/>
        <dbReference type="ChEBI" id="CHEBI:46911"/>
        <dbReference type="ChEBI" id="CHEBI:57743"/>
        <dbReference type="ChEBI" id="CHEBI:58228"/>
        <dbReference type="EC" id="2.1.3.3"/>
    </reaction>
</comment>
<dbReference type="PRINTS" id="PR00102">
    <property type="entry name" value="OTCASE"/>
</dbReference>
<evidence type="ECO:0000259" key="7">
    <source>
        <dbReference type="Pfam" id="PF02729"/>
    </source>
</evidence>
<dbReference type="Gene3D" id="3.40.50.1370">
    <property type="entry name" value="Aspartate/ornithine carbamoyltransferase"/>
    <property type="match status" value="2"/>
</dbReference>
<dbReference type="PANTHER" id="PTHR45753">
    <property type="entry name" value="ORNITHINE CARBAMOYLTRANSFERASE, MITOCHONDRIAL"/>
    <property type="match status" value="1"/>
</dbReference>
<dbReference type="KEGG" id="maqe:RJ40_12825"/>
<evidence type="ECO:0000256" key="5">
    <source>
        <dbReference type="HAMAP-Rule" id="MF_01109"/>
    </source>
</evidence>
<dbReference type="GO" id="GO:0016597">
    <property type="term" value="F:amino acid binding"/>
    <property type="evidence" value="ECO:0007669"/>
    <property type="project" value="InterPro"/>
</dbReference>
<feature type="binding site" evidence="5">
    <location>
        <position position="161"/>
    </location>
    <ligand>
        <name>L-ornithine</name>
        <dbReference type="ChEBI" id="CHEBI:46911"/>
    </ligand>
</feature>
<dbReference type="InterPro" id="IPR024904">
    <property type="entry name" value="OTCase_ArgI"/>
</dbReference>
<dbReference type="EC" id="2.1.3.3" evidence="2 5"/>
<reference evidence="8" key="1">
    <citation type="journal article" date="2001" name="Int. J. Syst. Evol. Microbiol.">
        <title>Methanofollis aquaemaris sp. nov., a methanogen isolated from an aquaculture fish pond.</title>
        <authorList>
            <person name="Lai M.C."/>
            <person name="Chen S.C."/>
        </authorList>
    </citation>
    <scope>NUCLEOTIDE SEQUENCE</scope>
    <source>
        <strain evidence="8">N2F9704</strain>
    </source>
</reference>
<dbReference type="PRINTS" id="PR00100">
    <property type="entry name" value="AOTCASE"/>
</dbReference>
<comment type="similarity">
    <text evidence="1 5">Belongs to the aspartate/ornithine carbamoyltransferase superfamily. OTCase family.</text>
</comment>
<dbReference type="NCBIfam" id="NF001986">
    <property type="entry name" value="PRK00779.1"/>
    <property type="match status" value="1"/>
</dbReference>
<evidence type="ECO:0000313" key="8">
    <source>
        <dbReference type="EMBL" id="QSZ68314.1"/>
    </source>
</evidence>
<dbReference type="HAMAP" id="MF_01109">
    <property type="entry name" value="OTCase"/>
    <property type="match status" value="1"/>
</dbReference>
<dbReference type="NCBIfam" id="TIGR00658">
    <property type="entry name" value="orni_carb_tr"/>
    <property type="match status" value="1"/>
</dbReference>
<feature type="domain" description="Aspartate/ornithine carbamoyltransferase carbamoyl-P binding" evidence="7">
    <location>
        <begin position="3"/>
        <end position="143"/>
    </location>
</feature>
<dbReference type="SUPFAM" id="SSF53671">
    <property type="entry name" value="Aspartate/ornithine carbamoyltransferase"/>
    <property type="match status" value="1"/>
</dbReference>